<evidence type="ECO:0000313" key="1">
    <source>
        <dbReference type="EMBL" id="VEL28683.1"/>
    </source>
</evidence>
<dbReference type="Proteomes" id="UP000784294">
    <property type="component" value="Unassembled WGS sequence"/>
</dbReference>
<comment type="caution">
    <text evidence="1">The sequence shown here is derived from an EMBL/GenBank/DDBJ whole genome shotgun (WGS) entry which is preliminary data.</text>
</comment>
<accession>A0A448X5K6</accession>
<sequence length="168" mass="17834">MLHDAADVPSLPLDILDTFQPMQQQHQQSPSLFSNLSVSPAISDELAFTLRHPRLASAAGPAASRALLRAGFAAWTEALAHCLGRSADFHNPSLDLVGHGRRLADVLLSCHVDSALFHQLTTGLTATNTQAFQLSDHRKASSDSHHPISTSLSACLMATAHPSTSPTG</sequence>
<protein>
    <submittedName>
        <fullName evidence="1">Uncharacterized protein</fullName>
    </submittedName>
</protein>
<dbReference type="EMBL" id="CAAALY010096844">
    <property type="protein sequence ID" value="VEL28683.1"/>
    <property type="molecule type" value="Genomic_DNA"/>
</dbReference>
<gene>
    <name evidence="1" type="ORF">PXEA_LOCUS22123</name>
</gene>
<reference evidence="1" key="1">
    <citation type="submission" date="2018-11" db="EMBL/GenBank/DDBJ databases">
        <authorList>
            <consortium name="Pathogen Informatics"/>
        </authorList>
    </citation>
    <scope>NUCLEOTIDE SEQUENCE</scope>
</reference>
<organism evidence="1 2">
    <name type="scientific">Protopolystoma xenopodis</name>
    <dbReference type="NCBI Taxonomy" id="117903"/>
    <lineage>
        <taxon>Eukaryota</taxon>
        <taxon>Metazoa</taxon>
        <taxon>Spiralia</taxon>
        <taxon>Lophotrochozoa</taxon>
        <taxon>Platyhelminthes</taxon>
        <taxon>Monogenea</taxon>
        <taxon>Polyopisthocotylea</taxon>
        <taxon>Polystomatidea</taxon>
        <taxon>Polystomatidae</taxon>
        <taxon>Protopolystoma</taxon>
    </lineage>
</organism>
<keyword evidence="2" id="KW-1185">Reference proteome</keyword>
<proteinExistence type="predicted"/>
<evidence type="ECO:0000313" key="2">
    <source>
        <dbReference type="Proteomes" id="UP000784294"/>
    </source>
</evidence>
<dbReference type="AlphaFoldDB" id="A0A448X5K6"/>
<name>A0A448X5K6_9PLAT</name>